<evidence type="ECO:0000256" key="3">
    <source>
        <dbReference type="ARBA" id="ARBA00022490"/>
    </source>
</evidence>
<accession>A0AAJ0IF57</accession>
<feature type="compositionally biased region" description="Gly residues" evidence="5">
    <location>
        <begin position="300"/>
        <end position="310"/>
    </location>
</feature>
<keyword evidence="7" id="KW-1185">Reference proteome</keyword>
<comment type="caution">
    <text evidence="6">The sequence shown here is derived from an EMBL/GenBank/DDBJ whole genome shotgun (WGS) entry which is preliminary data.</text>
</comment>
<proteinExistence type="predicted"/>
<dbReference type="EMBL" id="JAULSX010000001">
    <property type="protein sequence ID" value="KAK3499114.1"/>
    <property type="molecule type" value="Genomic_DNA"/>
</dbReference>
<evidence type="ECO:0000256" key="4">
    <source>
        <dbReference type="ARBA" id="ARBA00023242"/>
    </source>
</evidence>
<dbReference type="PANTHER" id="PTHR21399">
    <property type="entry name" value="CHLORIDE CONDUCTANCE REGULATORY PROTEIN ICLN"/>
    <property type="match status" value="1"/>
</dbReference>
<dbReference type="GO" id="GO:0045292">
    <property type="term" value="P:mRNA cis splicing, via spliceosome"/>
    <property type="evidence" value="ECO:0007669"/>
    <property type="project" value="TreeGrafter"/>
</dbReference>
<feature type="compositionally biased region" description="Basic and acidic residues" evidence="5">
    <location>
        <begin position="326"/>
        <end position="341"/>
    </location>
</feature>
<evidence type="ECO:0000256" key="1">
    <source>
        <dbReference type="ARBA" id="ARBA00004123"/>
    </source>
</evidence>
<dbReference type="GO" id="GO:0005829">
    <property type="term" value="C:cytosol"/>
    <property type="evidence" value="ECO:0007669"/>
    <property type="project" value="TreeGrafter"/>
</dbReference>
<name>A0AAJ0IF57_9PEZI</name>
<dbReference type="GO" id="GO:0005681">
    <property type="term" value="C:spliceosomal complex"/>
    <property type="evidence" value="ECO:0007669"/>
    <property type="project" value="TreeGrafter"/>
</dbReference>
<feature type="region of interest" description="Disordered" evidence="5">
    <location>
        <begin position="294"/>
        <end position="341"/>
    </location>
</feature>
<comment type="subcellular location">
    <subcellularLocation>
        <location evidence="2">Cytoplasm</location>
    </subcellularLocation>
    <subcellularLocation>
        <location evidence="1">Nucleus</location>
    </subcellularLocation>
</comment>
<evidence type="ECO:0000256" key="2">
    <source>
        <dbReference type="ARBA" id="ARBA00004496"/>
    </source>
</evidence>
<dbReference type="AlphaFoldDB" id="A0AAJ0IF57"/>
<dbReference type="GO" id="GO:0034715">
    <property type="term" value="C:pICln-Sm protein complex"/>
    <property type="evidence" value="ECO:0007669"/>
    <property type="project" value="TreeGrafter"/>
</dbReference>
<dbReference type="InterPro" id="IPR011993">
    <property type="entry name" value="PH-like_dom_sf"/>
</dbReference>
<dbReference type="InterPro" id="IPR039924">
    <property type="entry name" value="ICln/Lot5/Saf5"/>
</dbReference>
<evidence type="ECO:0000256" key="5">
    <source>
        <dbReference type="SAM" id="MobiDB-lite"/>
    </source>
</evidence>
<dbReference type="PANTHER" id="PTHR21399:SF0">
    <property type="entry name" value="METHYLOSOME SUBUNIT PICLN"/>
    <property type="match status" value="1"/>
</dbReference>
<dbReference type="GeneID" id="87873311"/>
<gene>
    <name evidence="6" type="ORF">B0T23DRAFT_328940</name>
</gene>
<keyword evidence="3" id="KW-0963">Cytoplasm</keyword>
<keyword evidence="4" id="KW-0539">Nucleus</keyword>
<dbReference type="RefSeq" id="XP_062696747.1">
    <property type="nucleotide sequence ID" value="XM_062835689.1"/>
</dbReference>
<dbReference type="GO" id="GO:0000387">
    <property type="term" value="P:spliceosomal snRNP assembly"/>
    <property type="evidence" value="ECO:0007669"/>
    <property type="project" value="TreeGrafter"/>
</dbReference>
<organism evidence="6 7">
    <name type="scientific">Neurospora hispaniola</name>
    <dbReference type="NCBI Taxonomy" id="588809"/>
    <lineage>
        <taxon>Eukaryota</taxon>
        <taxon>Fungi</taxon>
        <taxon>Dikarya</taxon>
        <taxon>Ascomycota</taxon>
        <taxon>Pezizomycotina</taxon>
        <taxon>Sordariomycetes</taxon>
        <taxon>Sordariomycetidae</taxon>
        <taxon>Sordariales</taxon>
        <taxon>Sordariaceae</taxon>
        <taxon>Neurospora</taxon>
    </lineage>
</organism>
<dbReference type="Gene3D" id="2.30.29.30">
    <property type="entry name" value="Pleckstrin-homology domain (PH domain)/Phosphotyrosine-binding domain (PTB)"/>
    <property type="match status" value="1"/>
</dbReference>
<dbReference type="Pfam" id="PF03517">
    <property type="entry name" value="Voldacs"/>
    <property type="match status" value="1"/>
</dbReference>
<dbReference type="Proteomes" id="UP001285908">
    <property type="component" value="Unassembled WGS sequence"/>
</dbReference>
<protein>
    <submittedName>
        <fullName evidence="6">Regulator of volume decrease after cellular swelling-domain-containing protein</fullName>
    </submittedName>
</protein>
<feature type="region of interest" description="Disordered" evidence="5">
    <location>
        <begin position="173"/>
        <end position="198"/>
    </location>
</feature>
<reference evidence="6 7" key="1">
    <citation type="journal article" date="2023" name="Mol. Phylogenet. Evol.">
        <title>Genome-scale phylogeny and comparative genomics of the fungal order Sordariales.</title>
        <authorList>
            <person name="Hensen N."/>
            <person name="Bonometti L."/>
            <person name="Westerberg I."/>
            <person name="Brannstrom I.O."/>
            <person name="Guillou S."/>
            <person name="Cros-Aarteil S."/>
            <person name="Calhoun S."/>
            <person name="Haridas S."/>
            <person name="Kuo A."/>
            <person name="Mondo S."/>
            <person name="Pangilinan J."/>
            <person name="Riley R."/>
            <person name="LaButti K."/>
            <person name="Andreopoulos B."/>
            <person name="Lipzen A."/>
            <person name="Chen C."/>
            <person name="Yan M."/>
            <person name="Daum C."/>
            <person name="Ng V."/>
            <person name="Clum A."/>
            <person name="Steindorff A."/>
            <person name="Ohm R.A."/>
            <person name="Martin F."/>
            <person name="Silar P."/>
            <person name="Natvig D.O."/>
            <person name="Lalanne C."/>
            <person name="Gautier V."/>
            <person name="Ament-Velasquez S.L."/>
            <person name="Kruys A."/>
            <person name="Hutchinson M.I."/>
            <person name="Powell A.J."/>
            <person name="Barry K."/>
            <person name="Miller A.N."/>
            <person name="Grigoriev I.V."/>
            <person name="Debuchy R."/>
            <person name="Gladieux P."/>
            <person name="Hiltunen Thoren M."/>
            <person name="Johannesson H."/>
        </authorList>
    </citation>
    <scope>NUCLEOTIDE SEQUENCE [LARGE SCALE GENOMIC DNA]</scope>
    <source>
        <strain evidence="6 7">FGSC 10403</strain>
    </source>
</reference>
<sequence>MAPTTIRTPPALADFKPLEEHLRQTPETFFGGKPVLYYHATGAKAWIPKSQRGRLPFFPADLEAEPTAPEGAALSEGAEETVEQKVDLYVNSQSSRAGPEVNNPTPPLCRNLTIFSPSAEVGFEIPYPVISIHAIKTIGTGETKYPSVFLQLELSPDGGADDDDFETVELTLIPPPAPSTESQQTETEEEPTIGKKQPDNEATKLYKAISACSDLNPDPVEEGDEDEDYDDDRIVFEGDAIEGFQGVFAGSNSGGLPPPMPGSSGWITAENVHEYFDEQGNWIGGEEEVEIEIEGEEDGGVNGGELGEGAGTVRRREDVEDPADGGGEKDEQGENKRARIE</sequence>
<evidence type="ECO:0000313" key="6">
    <source>
        <dbReference type="EMBL" id="KAK3499114.1"/>
    </source>
</evidence>
<evidence type="ECO:0000313" key="7">
    <source>
        <dbReference type="Proteomes" id="UP001285908"/>
    </source>
</evidence>